<feature type="transmembrane region" description="Helical" evidence="2">
    <location>
        <begin position="191"/>
        <end position="212"/>
    </location>
</feature>
<keyword evidence="2" id="KW-0812">Transmembrane</keyword>
<feature type="region of interest" description="Disordered" evidence="1">
    <location>
        <begin position="438"/>
        <end position="460"/>
    </location>
</feature>
<evidence type="ECO:0000313" key="4">
    <source>
        <dbReference type="EMBL" id="CDP36754.1"/>
    </source>
</evidence>
<feature type="transmembrane region" description="Helical" evidence="2">
    <location>
        <begin position="318"/>
        <end position="339"/>
    </location>
</feature>
<keyword evidence="2" id="KW-1133">Transmembrane helix</keyword>
<evidence type="ECO:0000259" key="3">
    <source>
        <dbReference type="Pfam" id="PF00892"/>
    </source>
</evidence>
<name>A0A060T7L0_BLAAD</name>
<organism evidence="4">
    <name type="scientific">Blastobotrys adeninivorans</name>
    <name type="common">Yeast</name>
    <name type="synonym">Arxula adeninivorans</name>
    <dbReference type="NCBI Taxonomy" id="409370"/>
    <lineage>
        <taxon>Eukaryota</taxon>
        <taxon>Fungi</taxon>
        <taxon>Dikarya</taxon>
        <taxon>Ascomycota</taxon>
        <taxon>Saccharomycotina</taxon>
        <taxon>Dipodascomycetes</taxon>
        <taxon>Dipodascales</taxon>
        <taxon>Trichomonascaceae</taxon>
        <taxon>Blastobotrys</taxon>
    </lineage>
</organism>
<reference evidence="4" key="1">
    <citation type="submission" date="2014-02" db="EMBL/GenBank/DDBJ databases">
        <authorList>
            <person name="Genoscope - CEA"/>
        </authorList>
    </citation>
    <scope>NUCLEOTIDE SEQUENCE</scope>
    <source>
        <strain evidence="4">LS3</strain>
    </source>
</reference>
<keyword evidence="2" id="KW-0472">Membrane</keyword>
<dbReference type="InterPro" id="IPR037185">
    <property type="entry name" value="EmrE-like"/>
</dbReference>
<dbReference type="PANTHER" id="PTHR19346">
    <property type="entry name" value="SUGAR PHOSPHATE TRANSPORTER DOMAIN-CONTAINING PROTEIN"/>
    <property type="match status" value="1"/>
</dbReference>
<evidence type="ECO:0000256" key="2">
    <source>
        <dbReference type="SAM" id="Phobius"/>
    </source>
</evidence>
<feature type="transmembrane region" description="Helical" evidence="2">
    <location>
        <begin position="224"/>
        <end position="241"/>
    </location>
</feature>
<gene>
    <name evidence="4" type="ORF">GNLVRS02_ARAD1B20196g</name>
</gene>
<dbReference type="PANTHER" id="PTHR19346:SF4">
    <property type="entry name" value="SUGAR PHOSPHATE TRANSPORTER DOMAIN-CONTAINING PROTEIN"/>
    <property type="match status" value="1"/>
</dbReference>
<dbReference type="SUPFAM" id="SSF103481">
    <property type="entry name" value="Multidrug resistance efflux transporter EmrE"/>
    <property type="match status" value="2"/>
</dbReference>
<dbReference type="PhylomeDB" id="A0A060T7L0"/>
<evidence type="ECO:0000256" key="1">
    <source>
        <dbReference type="SAM" id="MobiDB-lite"/>
    </source>
</evidence>
<feature type="compositionally biased region" description="Low complexity" evidence="1">
    <location>
        <begin position="64"/>
        <end position="73"/>
    </location>
</feature>
<reference evidence="4" key="2">
    <citation type="submission" date="2014-06" db="EMBL/GenBank/DDBJ databases">
        <title>The complete genome of Blastobotrys (Arxula) adeninivorans LS3 - a yeast of biotechnological interest.</title>
        <authorList>
            <person name="Kunze G."/>
            <person name="Gaillardin C."/>
            <person name="Czernicka M."/>
            <person name="Durrens P."/>
            <person name="Martin T."/>
            <person name="Boer E."/>
            <person name="Gabaldon T."/>
            <person name="Cruz J."/>
            <person name="Talla E."/>
            <person name="Marck C."/>
            <person name="Goffeau A."/>
            <person name="Barbe V."/>
            <person name="Baret P."/>
            <person name="Baronian K."/>
            <person name="Beier S."/>
            <person name="Bleykasten C."/>
            <person name="Bode R."/>
            <person name="Casaregola S."/>
            <person name="Despons L."/>
            <person name="Fairhead C."/>
            <person name="Giersberg M."/>
            <person name="Gierski P."/>
            <person name="Hahnel U."/>
            <person name="Hartmann A."/>
            <person name="Jankowska D."/>
            <person name="Jubin C."/>
            <person name="Jung P."/>
            <person name="Lafontaine I."/>
            <person name="Leh-Louis V."/>
            <person name="Lemaire M."/>
            <person name="Marcet-Houben M."/>
            <person name="Mascher M."/>
            <person name="Morel G."/>
            <person name="Richard G.-F."/>
            <person name="Riechen J."/>
            <person name="Sacerdot C."/>
            <person name="Sarkar A."/>
            <person name="Savel G."/>
            <person name="Schacherer J."/>
            <person name="Sherman D."/>
            <person name="Straub M.-L."/>
            <person name="Stein N."/>
            <person name="Thierry A."/>
            <person name="Trautwein-Schult A."/>
            <person name="Westhof E."/>
            <person name="Worch S."/>
            <person name="Dujon B."/>
            <person name="Souciet J.-L."/>
            <person name="Wincker P."/>
            <person name="Scholz U."/>
            <person name="Neuveglise N."/>
        </authorList>
    </citation>
    <scope>NUCLEOTIDE SEQUENCE</scope>
    <source>
        <strain evidence="4">LS3</strain>
    </source>
</reference>
<feature type="region of interest" description="Disordered" evidence="1">
    <location>
        <begin position="1"/>
        <end position="84"/>
    </location>
</feature>
<dbReference type="InterPro" id="IPR026505">
    <property type="entry name" value="Solute_c_fam_35_mem_F3/F4"/>
</dbReference>
<sequence length="460" mass="50991">MAEYKPVSTSTDDVGEALTHSGSHSRGTSVDIETFPHELLSNERPPYSRTGSYQRSSARSHFQAAPPSYSRSSSYHHLRPATDDEKQLAKRKRYIYAGIALMVALASFVIQTETAGYLANTLNYKKPIFCLYLTHSSWGLMWPLQLVFLRFRKLNHPFSTFFQRHIESTYQTASVVVSSQSSNPLQSPVRYIMKVCAILVIALNIAGCSWYIAVNYTTPDDLTAIYNCQAFFAYAFSVPILKEPFRYDKAFAVLLSIVGVVIVAYSGSSNRSTAEEYPYRALGNLVIGIGAILYGLYEVLYKRLASPPPTVSAKKQTAFANVVGSILGFYTFSCLWIALPILHYTGVETFEVPSAKATGVLIVSIFTNMTFSGSFLILMTLTSPVLSSVASLLTTFLVPLVDWLLFGTEISGGDLLGGVIIIVAFTLLSWASYKELQEENTDNEVESDDEDEDTEPLHRE</sequence>
<protein>
    <submittedName>
        <fullName evidence="4">ARAD1B20196p</fullName>
    </submittedName>
</protein>
<feature type="transmembrane region" description="Helical" evidence="2">
    <location>
        <begin position="131"/>
        <end position="149"/>
    </location>
</feature>
<dbReference type="GO" id="GO:0016020">
    <property type="term" value="C:membrane"/>
    <property type="evidence" value="ECO:0007669"/>
    <property type="project" value="InterPro"/>
</dbReference>
<feature type="compositionally biased region" description="Acidic residues" evidence="1">
    <location>
        <begin position="438"/>
        <end position="454"/>
    </location>
</feature>
<feature type="domain" description="EamA" evidence="3">
    <location>
        <begin position="128"/>
        <end position="264"/>
    </location>
</feature>
<feature type="transmembrane region" description="Helical" evidence="2">
    <location>
        <begin position="412"/>
        <end position="431"/>
    </location>
</feature>
<feature type="transmembrane region" description="Helical" evidence="2">
    <location>
        <begin position="250"/>
        <end position="267"/>
    </location>
</feature>
<feature type="compositionally biased region" description="Polar residues" evidence="1">
    <location>
        <begin position="49"/>
        <end position="60"/>
    </location>
</feature>
<dbReference type="AlphaFoldDB" id="A0A060T7L0"/>
<accession>A0A060T7L0</accession>
<feature type="transmembrane region" description="Helical" evidence="2">
    <location>
        <begin position="279"/>
        <end position="297"/>
    </location>
</feature>
<feature type="transmembrane region" description="Helical" evidence="2">
    <location>
        <begin position="359"/>
        <end position="378"/>
    </location>
</feature>
<feature type="transmembrane region" description="Helical" evidence="2">
    <location>
        <begin position="385"/>
        <end position="406"/>
    </location>
</feature>
<dbReference type="Pfam" id="PF00892">
    <property type="entry name" value="EamA"/>
    <property type="match status" value="1"/>
</dbReference>
<proteinExistence type="predicted"/>
<dbReference type="EMBL" id="HG937692">
    <property type="protein sequence ID" value="CDP36754.1"/>
    <property type="molecule type" value="Genomic_DNA"/>
</dbReference>
<dbReference type="InterPro" id="IPR000620">
    <property type="entry name" value="EamA_dom"/>
</dbReference>
<feature type="transmembrane region" description="Helical" evidence="2">
    <location>
        <begin position="94"/>
        <end position="111"/>
    </location>
</feature>